<evidence type="ECO:0000313" key="2">
    <source>
        <dbReference type="Proteomes" id="UP000800038"/>
    </source>
</evidence>
<reference evidence="1" key="1">
    <citation type="journal article" date="2020" name="Stud. Mycol.">
        <title>101 Dothideomycetes genomes: a test case for predicting lifestyles and emergence of pathogens.</title>
        <authorList>
            <person name="Haridas S."/>
            <person name="Albert R."/>
            <person name="Binder M."/>
            <person name="Bloem J."/>
            <person name="Labutti K."/>
            <person name="Salamov A."/>
            <person name="Andreopoulos B."/>
            <person name="Baker S."/>
            <person name="Barry K."/>
            <person name="Bills G."/>
            <person name="Bluhm B."/>
            <person name="Cannon C."/>
            <person name="Castanera R."/>
            <person name="Culley D."/>
            <person name="Daum C."/>
            <person name="Ezra D."/>
            <person name="Gonzalez J."/>
            <person name="Henrissat B."/>
            <person name="Kuo A."/>
            <person name="Liang C."/>
            <person name="Lipzen A."/>
            <person name="Lutzoni F."/>
            <person name="Magnuson J."/>
            <person name="Mondo S."/>
            <person name="Nolan M."/>
            <person name="Ohm R."/>
            <person name="Pangilinan J."/>
            <person name="Park H.-J."/>
            <person name="Ramirez L."/>
            <person name="Alfaro M."/>
            <person name="Sun H."/>
            <person name="Tritt A."/>
            <person name="Yoshinaga Y."/>
            <person name="Zwiers L.-H."/>
            <person name="Turgeon B."/>
            <person name="Goodwin S."/>
            <person name="Spatafora J."/>
            <person name="Crous P."/>
            <person name="Grigoriev I."/>
        </authorList>
    </citation>
    <scope>NUCLEOTIDE SEQUENCE</scope>
    <source>
        <strain evidence="1">CBS 161.51</strain>
    </source>
</reference>
<accession>A0A6A5SIK4</accession>
<proteinExistence type="predicted"/>
<protein>
    <submittedName>
        <fullName evidence="1">Uncharacterized protein</fullName>
    </submittedName>
</protein>
<dbReference type="Proteomes" id="UP000800038">
    <property type="component" value="Unassembled WGS sequence"/>
</dbReference>
<keyword evidence="2" id="KW-1185">Reference proteome</keyword>
<dbReference type="AlphaFoldDB" id="A0A6A5SIK4"/>
<gene>
    <name evidence="1" type="ORF">EJ02DRAFT_468113</name>
</gene>
<organism evidence="1 2">
    <name type="scientific">Clathrospora elynae</name>
    <dbReference type="NCBI Taxonomy" id="706981"/>
    <lineage>
        <taxon>Eukaryota</taxon>
        <taxon>Fungi</taxon>
        <taxon>Dikarya</taxon>
        <taxon>Ascomycota</taxon>
        <taxon>Pezizomycotina</taxon>
        <taxon>Dothideomycetes</taxon>
        <taxon>Pleosporomycetidae</taxon>
        <taxon>Pleosporales</taxon>
        <taxon>Diademaceae</taxon>
        <taxon>Clathrospora</taxon>
    </lineage>
</organism>
<dbReference type="EMBL" id="ML976080">
    <property type="protein sequence ID" value="KAF1939504.1"/>
    <property type="molecule type" value="Genomic_DNA"/>
</dbReference>
<sequence length="169" mass="19531">MQWYHAPNEEWLTVFDATFDKTLIDMACSTAYFRLSMRNYNGYPSEAERNSLATQALSYEDTEYRICWEFEEITFVEQVDAHPDDMSDHTMRVDFGNNSPAAPYINNSEFPDLKIQKSWKPIRYFSTILVQYATCSSETATLLTGHPQGPCYTIPLRSTSEKNVTVQFS</sequence>
<evidence type="ECO:0000313" key="1">
    <source>
        <dbReference type="EMBL" id="KAF1939504.1"/>
    </source>
</evidence>
<name>A0A6A5SIK4_9PLEO</name>